<evidence type="ECO:0000313" key="3">
    <source>
        <dbReference type="Proteomes" id="UP001597201"/>
    </source>
</evidence>
<organism evidence="2 3">
    <name type="scientific">Namhaeicola litoreus</name>
    <dbReference type="NCBI Taxonomy" id="1052145"/>
    <lineage>
        <taxon>Bacteria</taxon>
        <taxon>Pseudomonadati</taxon>
        <taxon>Bacteroidota</taxon>
        <taxon>Flavobacteriia</taxon>
        <taxon>Flavobacteriales</taxon>
        <taxon>Flavobacteriaceae</taxon>
        <taxon>Namhaeicola</taxon>
    </lineage>
</organism>
<feature type="transmembrane region" description="Helical" evidence="1">
    <location>
        <begin position="52"/>
        <end position="75"/>
    </location>
</feature>
<sequence length="201" mass="22705">MKKLINYFLQGLLYLAPIGGTIYIIYLVFSFADGLLKDRIKEIWGIDFPGLGILIIFITLILVGIIGQTIIARPFQKFFNKIMDRAPILKLIYTSLNDLFSAFVGKEKKFNKPVLVLVNPVSNLEKLGFLTAKDLSRLGELDKVAVYFPHSYNFSGELFIVPRDQVKKLDVNPAEVMKFIVSGGVTGWDEINKIKEEKANT</sequence>
<feature type="transmembrane region" description="Helical" evidence="1">
    <location>
        <begin position="12"/>
        <end position="32"/>
    </location>
</feature>
<dbReference type="Proteomes" id="UP001597201">
    <property type="component" value="Unassembled WGS sequence"/>
</dbReference>
<keyword evidence="3" id="KW-1185">Reference proteome</keyword>
<keyword evidence="1" id="KW-1133">Transmembrane helix</keyword>
<evidence type="ECO:0000256" key="1">
    <source>
        <dbReference type="SAM" id="Phobius"/>
    </source>
</evidence>
<dbReference type="PANTHER" id="PTHR31876:SF26">
    <property type="entry name" value="PROTEIN LIKE COV 2"/>
    <property type="match status" value="1"/>
</dbReference>
<dbReference type="Pfam" id="PF04367">
    <property type="entry name" value="DUF502"/>
    <property type="match status" value="1"/>
</dbReference>
<keyword evidence="1" id="KW-0472">Membrane</keyword>
<dbReference type="PANTHER" id="PTHR31876">
    <property type="entry name" value="COV-LIKE PROTEIN 1"/>
    <property type="match status" value="1"/>
</dbReference>
<name>A0ABW3Y1K3_9FLAO</name>
<evidence type="ECO:0000313" key="2">
    <source>
        <dbReference type="EMBL" id="MFD1315696.1"/>
    </source>
</evidence>
<accession>A0ABW3Y1K3</accession>
<keyword evidence="1" id="KW-0812">Transmembrane</keyword>
<comment type="caution">
    <text evidence="2">The sequence shown here is derived from an EMBL/GenBank/DDBJ whole genome shotgun (WGS) entry which is preliminary data.</text>
</comment>
<dbReference type="InterPro" id="IPR007462">
    <property type="entry name" value="COV1-like"/>
</dbReference>
<proteinExistence type="predicted"/>
<protein>
    <submittedName>
        <fullName evidence="2">DUF502 domain-containing protein</fullName>
    </submittedName>
</protein>
<dbReference type="RefSeq" id="WP_377178114.1">
    <property type="nucleotide sequence ID" value="NZ_JBHTMY010000003.1"/>
</dbReference>
<reference evidence="3" key="1">
    <citation type="journal article" date="2019" name="Int. J. Syst. Evol. Microbiol.">
        <title>The Global Catalogue of Microorganisms (GCM) 10K type strain sequencing project: providing services to taxonomists for standard genome sequencing and annotation.</title>
        <authorList>
            <consortium name="The Broad Institute Genomics Platform"/>
            <consortium name="The Broad Institute Genome Sequencing Center for Infectious Disease"/>
            <person name="Wu L."/>
            <person name="Ma J."/>
        </authorList>
    </citation>
    <scope>NUCLEOTIDE SEQUENCE [LARGE SCALE GENOMIC DNA]</scope>
    <source>
        <strain evidence="3">CCUG 61485</strain>
    </source>
</reference>
<dbReference type="EMBL" id="JBHTMY010000003">
    <property type="protein sequence ID" value="MFD1315696.1"/>
    <property type="molecule type" value="Genomic_DNA"/>
</dbReference>
<gene>
    <name evidence="2" type="ORF">ACFQ39_08725</name>
</gene>